<evidence type="ECO:0000256" key="11">
    <source>
        <dbReference type="ARBA" id="ARBA00022989"/>
    </source>
</evidence>
<evidence type="ECO:0000256" key="6">
    <source>
        <dbReference type="ARBA" id="ARBA00022660"/>
    </source>
</evidence>
<feature type="domain" description="NADH:quinone oxidoreductase/Mrp antiporter transmembrane" evidence="18">
    <location>
        <begin position="107"/>
        <end position="390"/>
    </location>
</feature>
<keyword evidence="13 17" id="KW-0830">Ubiquinone</keyword>
<comment type="similarity">
    <text evidence="17">Belongs to the complex I subunit 5 family.</text>
</comment>
<evidence type="ECO:0000256" key="16">
    <source>
        <dbReference type="ARBA" id="ARBA00049551"/>
    </source>
</evidence>
<keyword evidence="8" id="KW-0999">Mitochondrion inner membrane</keyword>
<keyword evidence="15 17" id="KW-0472">Membrane</keyword>
<evidence type="ECO:0000256" key="5">
    <source>
        <dbReference type="ARBA" id="ARBA00022448"/>
    </source>
</evidence>
<dbReference type="GO" id="GO:0042773">
    <property type="term" value="P:ATP synthesis coupled electron transport"/>
    <property type="evidence" value="ECO:0007669"/>
    <property type="project" value="InterPro"/>
</dbReference>
<keyword evidence="6" id="KW-0679">Respiratory chain</keyword>
<evidence type="ECO:0000256" key="13">
    <source>
        <dbReference type="ARBA" id="ARBA00023075"/>
    </source>
</evidence>
<feature type="transmembrane region" description="Helical" evidence="17">
    <location>
        <begin position="339"/>
        <end position="361"/>
    </location>
</feature>
<feature type="transmembrane region" description="Helical" evidence="17">
    <location>
        <begin position="184"/>
        <end position="202"/>
    </location>
</feature>
<dbReference type="InterPro" id="IPR003945">
    <property type="entry name" value="NU5C-like"/>
</dbReference>
<feature type="transmembrane region" description="Helical" evidence="17">
    <location>
        <begin position="60"/>
        <end position="77"/>
    </location>
</feature>
<reference evidence="21" key="1">
    <citation type="journal article" date="2021" name="Syst. Entomol.">
        <title>Digging deep: a revised phylogeny of Australian burrowing cockroaches (Blaberidae: Panesthiinae, Geoscapheinae) confirms extensive nonmonophyly and provides insights into biogeography and evolution of burrowing.</title>
        <authorList>
            <person name="Beasley-Hall P.G."/>
            <person name="Rose H.A."/>
            <person name="Walker J."/>
            <person name="Kinjo Y."/>
            <person name="Bourguignon T."/>
            <person name="Lo N."/>
        </authorList>
    </citation>
    <scope>NUCLEOTIDE SEQUENCE</scope>
    <source>
        <strain evidence="21">PS_MG</strain>
    </source>
</reference>
<evidence type="ECO:0000259" key="18">
    <source>
        <dbReference type="Pfam" id="PF00361"/>
    </source>
</evidence>
<comment type="catalytic activity">
    <reaction evidence="16 17">
        <text>a ubiquinone + NADH + 5 H(+)(in) = a ubiquinol + NAD(+) + 4 H(+)(out)</text>
        <dbReference type="Rhea" id="RHEA:29091"/>
        <dbReference type="Rhea" id="RHEA-COMP:9565"/>
        <dbReference type="Rhea" id="RHEA-COMP:9566"/>
        <dbReference type="ChEBI" id="CHEBI:15378"/>
        <dbReference type="ChEBI" id="CHEBI:16389"/>
        <dbReference type="ChEBI" id="CHEBI:17976"/>
        <dbReference type="ChEBI" id="CHEBI:57540"/>
        <dbReference type="ChEBI" id="CHEBI:57945"/>
        <dbReference type="EC" id="7.1.1.2"/>
    </reaction>
</comment>
<dbReference type="PANTHER" id="PTHR42829">
    <property type="entry name" value="NADH-UBIQUINONE OXIDOREDUCTASE CHAIN 5"/>
    <property type="match status" value="1"/>
</dbReference>
<dbReference type="GO" id="GO:0005743">
    <property type="term" value="C:mitochondrial inner membrane"/>
    <property type="evidence" value="ECO:0007669"/>
    <property type="project" value="UniProtKB-SubCell"/>
</dbReference>
<keyword evidence="5 17" id="KW-0813">Transport</keyword>
<dbReference type="Pfam" id="PF00662">
    <property type="entry name" value="Proton_antipo_N"/>
    <property type="match status" value="1"/>
</dbReference>
<evidence type="ECO:0000256" key="12">
    <source>
        <dbReference type="ARBA" id="ARBA00023027"/>
    </source>
</evidence>
<keyword evidence="12 17" id="KW-0520">NAD</keyword>
<name>A0A8K1HR48_9NEOP</name>
<dbReference type="PRINTS" id="PR01434">
    <property type="entry name" value="NADHDHGNASE5"/>
</dbReference>
<feature type="transmembrane region" description="Helical" evidence="17">
    <location>
        <begin position="450"/>
        <end position="472"/>
    </location>
</feature>
<dbReference type="GO" id="GO:0003954">
    <property type="term" value="F:NADH dehydrogenase activity"/>
    <property type="evidence" value="ECO:0007669"/>
    <property type="project" value="TreeGrafter"/>
</dbReference>
<evidence type="ECO:0000256" key="1">
    <source>
        <dbReference type="ARBA" id="ARBA00003257"/>
    </source>
</evidence>
<feature type="domain" description="NADH dehydrogenase subunit 5 C-terminal" evidence="20">
    <location>
        <begin position="393"/>
        <end position="573"/>
    </location>
</feature>
<comment type="function">
    <text evidence="1">Core subunit of the mitochondrial membrane respiratory chain NADH dehydrogenase (Complex I) that is believed to belong to the minimal assembly required for catalysis. Complex I functions in the transfer of electrons from NADH to the respiratory chain. The immediate electron acceptor for the enzyme is believed to be ubiquinone.</text>
</comment>
<evidence type="ECO:0000256" key="2">
    <source>
        <dbReference type="ARBA" id="ARBA00004448"/>
    </source>
</evidence>
<feature type="transmembrane region" description="Helical" evidence="17">
    <location>
        <begin position="7"/>
        <end position="30"/>
    </location>
</feature>
<feature type="transmembrane region" description="Helical" evidence="17">
    <location>
        <begin position="420"/>
        <end position="444"/>
    </location>
</feature>
<evidence type="ECO:0000256" key="15">
    <source>
        <dbReference type="ARBA" id="ARBA00023136"/>
    </source>
</evidence>
<dbReference type="GO" id="GO:0008137">
    <property type="term" value="F:NADH dehydrogenase (ubiquinone) activity"/>
    <property type="evidence" value="ECO:0007669"/>
    <property type="project" value="UniProtKB-EC"/>
</dbReference>
<dbReference type="InterPro" id="IPR010934">
    <property type="entry name" value="NADH_DH_su5_C"/>
</dbReference>
<protein>
    <recommendedName>
        <fullName evidence="4 17">NADH-ubiquinone oxidoreductase chain 5</fullName>
        <ecNumber evidence="3 17">7.1.1.2</ecNumber>
    </recommendedName>
</protein>
<evidence type="ECO:0000259" key="20">
    <source>
        <dbReference type="Pfam" id="PF06455"/>
    </source>
</evidence>
<feature type="transmembrane region" description="Helical" evidence="17">
    <location>
        <begin position="373"/>
        <end position="399"/>
    </location>
</feature>
<feature type="transmembrane region" description="Helical" evidence="17">
    <location>
        <begin position="558"/>
        <end position="575"/>
    </location>
</feature>
<dbReference type="Pfam" id="PF00361">
    <property type="entry name" value="Proton_antipo_M"/>
    <property type="match status" value="1"/>
</dbReference>
<feature type="transmembrane region" description="Helical" evidence="17">
    <location>
        <begin position="89"/>
        <end position="106"/>
    </location>
</feature>
<proteinExistence type="inferred from homology"/>
<geneLocation type="mitochondrion" evidence="21"/>
<dbReference type="PANTHER" id="PTHR42829:SF2">
    <property type="entry name" value="NADH-UBIQUINONE OXIDOREDUCTASE CHAIN 5"/>
    <property type="match status" value="1"/>
</dbReference>
<evidence type="ECO:0000256" key="4">
    <source>
        <dbReference type="ARBA" id="ARBA00021096"/>
    </source>
</evidence>
<comment type="subcellular location">
    <subcellularLocation>
        <location evidence="2">Mitochondrion inner membrane</location>
        <topology evidence="2">Multi-pass membrane protein</topology>
    </subcellularLocation>
</comment>
<evidence type="ECO:0000256" key="14">
    <source>
        <dbReference type="ARBA" id="ARBA00023128"/>
    </source>
</evidence>
<dbReference type="EC" id="7.1.1.2" evidence="3 17"/>
<accession>A0A8K1HR48</accession>
<sequence length="576" mass="65790">MKFMTICYISFIFLFLSSVILFSLSFIFIMNDLVYFIEWEIVSINSGCVVMTLLFDWMSLLFLSFVFFISSLVILYSDYYMYGDYNMNRFIYLVLLFVMSMMFLIVSPNMISILLGWDGLGLISYCLVIYYQNVSSYNAGMLTALSNRIGDVALLMVIAWMLNFGSWNYIYYLECMKNSFEMSMITFMIVLAAMTKSAQIPFSSWLPAAMAAPTPVSALVHSSTLVTAGVYLLIRFSPSFSMSLNTFLLLVSSLTMFMAGIGANFEFDLKSIIALSTLSQLGLMMSIMSLGFAGLAFFHLLTHALFKALLFMCAGVLIHSMSDSQDIRFMGNLPFQMPLTSACLMISNFSLCGMPFLAGFYSKDLILEMSSFSYLNVLSFFLFFFSTGLTVCYSFRLFYYSMCGDFNLGSSNHMEEGDSNLLIGMLTLLMMVILGGSILSWMIFPTPSYIFLPFYLKILVILVSLIGGWFGYQLSMTGIGNTNLSLTMINLSWFLGSMWYMPYLSTYGVSSNSLMMGYFSMKSFDMGWNEYFGGQGIYNMYMYMSSVNQWWQFNNLKMFLMFFVMWIIIIMFMLFY</sequence>
<organism evidence="21">
    <name type="scientific">Panesthia sloanei</name>
    <dbReference type="NCBI Taxonomy" id="112957"/>
    <lineage>
        <taxon>Eukaryota</taxon>
        <taxon>Metazoa</taxon>
        <taxon>Ecdysozoa</taxon>
        <taxon>Arthropoda</taxon>
        <taxon>Hexapoda</taxon>
        <taxon>Insecta</taxon>
        <taxon>Pterygota</taxon>
        <taxon>Neoptera</taxon>
        <taxon>Polyneoptera</taxon>
        <taxon>Dictyoptera</taxon>
        <taxon>Blattodea</taxon>
        <taxon>Blaberoidea</taxon>
        <taxon>Blaberidae</taxon>
        <taxon>Panesthiinae</taxon>
        <taxon>Panesthia</taxon>
    </lineage>
</organism>
<dbReference type="InterPro" id="IPR001516">
    <property type="entry name" value="Proton_antipo_N"/>
</dbReference>
<evidence type="ECO:0000256" key="9">
    <source>
        <dbReference type="ARBA" id="ARBA00022967"/>
    </source>
</evidence>
<dbReference type="PRINTS" id="PR01435">
    <property type="entry name" value="NPOXDRDTASE5"/>
</dbReference>
<dbReference type="GO" id="GO:0015990">
    <property type="term" value="P:electron transport coupled proton transport"/>
    <property type="evidence" value="ECO:0007669"/>
    <property type="project" value="TreeGrafter"/>
</dbReference>
<feature type="transmembrane region" description="Helical" evidence="17">
    <location>
        <begin position="214"/>
        <end position="234"/>
    </location>
</feature>
<evidence type="ECO:0000313" key="21">
    <source>
        <dbReference type="EMBL" id="UBN08924.1"/>
    </source>
</evidence>
<dbReference type="EMBL" id="MW996595">
    <property type="protein sequence ID" value="UBN08924.1"/>
    <property type="molecule type" value="Genomic_DNA"/>
</dbReference>
<keyword evidence="9" id="KW-1278">Translocase</keyword>
<feature type="domain" description="NADH-Ubiquinone oxidoreductase (complex I) chain 5 N-terminal" evidence="19">
    <location>
        <begin position="49"/>
        <end position="90"/>
    </location>
</feature>
<gene>
    <name evidence="21" type="primary">nad5</name>
</gene>
<dbReference type="Pfam" id="PF06455">
    <property type="entry name" value="NADH5_C"/>
    <property type="match status" value="1"/>
</dbReference>
<evidence type="ECO:0000256" key="7">
    <source>
        <dbReference type="ARBA" id="ARBA00022692"/>
    </source>
</evidence>
<comment type="function">
    <text evidence="17">Core subunit of the mitochondrial membrane respiratory chain NADH dehydrogenase (Complex I) which catalyzes electron transfer from NADH through the respiratory chain, using ubiquinone as an electron acceptor. Essential for the catalytic activity and assembly of complex I.</text>
</comment>
<feature type="transmembrane region" description="Helical" evidence="17">
    <location>
        <begin position="152"/>
        <end position="172"/>
    </location>
</feature>
<dbReference type="InterPro" id="IPR001750">
    <property type="entry name" value="ND/Mrp_TM"/>
</dbReference>
<evidence type="ECO:0000256" key="10">
    <source>
        <dbReference type="ARBA" id="ARBA00022982"/>
    </source>
</evidence>
<keyword evidence="14 17" id="KW-0496">Mitochondrion</keyword>
<feature type="transmembrane region" description="Helical" evidence="17">
    <location>
        <begin position="285"/>
        <end position="318"/>
    </location>
</feature>
<dbReference type="AlphaFoldDB" id="A0A8K1HR48"/>
<evidence type="ECO:0000256" key="17">
    <source>
        <dbReference type="RuleBase" id="RU003404"/>
    </source>
</evidence>
<keyword evidence="10" id="KW-0249">Electron transport</keyword>
<keyword evidence="11 17" id="KW-1133">Transmembrane helix</keyword>
<feature type="transmembrane region" description="Helical" evidence="17">
    <location>
        <begin position="484"/>
        <end position="501"/>
    </location>
</feature>
<evidence type="ECO:0000259" key="19">
    <source>
        <dbReference type="Pfam" id="PF00662"/>
    </source>
</evidence>
<feature type="transmembrane region" description="Helical" evidence="17">
    <location>
        <begin position="246"/>
        <end position="265"/>
    </location>
</feature>
<keyword evidence="7 17" id="KW-0812">Transmembrane</keyword>
<evidence type="ECO:0000256" key="8">
    <source>
        <dbReference type="ARBA" id="ARBA00022792"/>
    </source>
</evidence>
<evidence type="ECO:0000256" key="3">
    <source>
        <dbReference type="ARBA" id="ARBA00012944"/>
    </source>
</evidence>